<evidence type="ECO:0000256" key="2">
    <source>
        <dbReference type="SAM" id="Phobius"/>
    </source>
</evidence>
<dbReference type="InterPro" id="IPR025194">
    <property type="entry name" value="RodZ-like_C"/>
</dbReference>
<evidence type="ECO:0000313" key="5">
    <source>
        <dbReference type="Proteomes" id="UP000257144"/>
    </source>
</evidence>
<dbReference type="InterPro" id="IPR010982">
    <property type="entry name" value="Lambda_DNA-bd_dom_sf"/>
</dbReference>
<reference evidence="4 5" key="1">
    <citation type="submission" date="2018-07" db="EMBL/GenBank/DDBJ databases">
        <title>Bacillus sp. YLB-04 draft genome sequence.</title>
        <authorList>
            <person name="Yu L."/>
            <person name="Tang X."/>
        </authorList>
    </citation>
    <scope>NUCLEOTIDE SEQUENCE [LARGE SCALE GENOMIC DNA]</scope>
    <source>
        <strain evidence="4 5">YLB-04</strain>
    </source>
</reference>
<evidence type="ECO:0000256" key="1">
    <source>
        <dbReference type="SAM" id="MobiDB-lite"/>
    </source>
</evidence>
<gene>
    <name evidence="4" type="ORF">DRW41_03365</name>
</gene>
<sequence length="300" mass="32889">MTELGNRLKEERLAKGLSLDDLQAATKIQKRYLSGIEEGNYSTMPGDFYVRAFIKQYCEAIGLNADEIFEEYKGDIPSPYQQDLPEQLSRVKSRKGLGEGGSRVIEILPKILVWVVVLGVAALIYYVVQQNAAGDSSSGDGGSKAPASIVKPPDKKDTEKQEDKPEAGEDAGDDEKQKEEEPAEPETPAQELEMVQSAGTTSTYELKNAEKFELKVVSKGETWVSIKNGKGNSFFQGLLAVGKPESEKTVDFSNESEAVLRVGNSVDTDIFVNGEKLEFAIPPTKAVSQNIKIRYIKGNE</sequence>
<dbReference type="AlphaFoldDB" id="A0A3D8GVX4"/>
<dbReference type="GO" id="GO:0003677">
    <property type="term" value="F:DNA binding"/>
    <property type="evidence" value="ECO:0007669"/>
    <property type="project" value="InterPro"/>
</dbReference>
<dbReference type="PROSITE" id="PS50943">
    <property type="entry name" value="HTH_CROC1"/>
    <property type="match status" value="1"/>
</dbReference>
<dbReference type="Gene3D" id="1.10.260.40">
    <property type="entry name" value="lambda repressor-like DNA-binding domains"/>
    <property type="match status" value="1"/>
</dbReference>
<dbReference type="Pfam" id="PF13413">
    <property type="entry name" value="HTH_25"/>
    <property type="match status" value="1"/>
</dbReference>
<feature type="compositionally biased region" description="Basic and acidic residues" evidence="1">
    <location>
        <begin position="152"/>
        <end position="167"/>
    </location>
</feature>
<accession>A0A3D8GVX4</accession>
<name>A0A3D8GVX4_9BACI</name>
<dbReference type="OrthoDB" id="9797543at2"/>
<organism evidence="4 5">
    <name type="scientific">Neobacillus piezotolerans</name>
    <dbReference type="NCBI Taxonomy" id="2259171"/>
    <lineage>
        <taxon>Bacteria</taxon>
        <taxon>Bacillati</taxon>
        <taxon>Bacillota</taxon>
        <taxon>Bacilli</taxon>
        <taxon>Bacillales</taxon>
        <taxon>Bacillaceae</taxon>
        <taxon>Neobacillus</taxon>
    </lineage>
</organism>
<keyword evidence="5" id="KW-1185">Reference proteome</keyword>
<dbReference type="InterPro" id="IPR001387">
    <property type="entry name" value="Cro/C1-type_HTH"/>
</dbReference>
<dbReference type="PANTHER" id="PTHR34475">
    <property type="match status" value="1"/>
</dbReference>
<evidence type="ECO:0000259" key="3">
    <source>
        <dbReference type="PROSITE" id="PS50943"/>
    </source>
</evidence>
<comment type="caution">
    <text evidence="4">The sequence shown here is derived from an EMBL/GenBank/DDBJ whole genome shotgun (WGS) entry which is preliminary data.</text>
</comment>
<keyword evidence="2" id="KW-0812">Transmembrane</keyword>
<keyword evidence="2" id="KW-1133">Transmembrane helix</keyword>
<feature type="region of interest" description="Disordered" evidence="1">
    <location>
        <begin position="133"/>
        <end position="192"/>
    </location>
</feature>
<keyword evidence="2" id="KW-0472">Membrane</keyword>
<dbReference type="SUPFAM" id="SSF47413">
    <property type="entry name" value="lambda repressor-like DNA-binding domains"/>
    <property type="match status" value="1"/>
</dbReference>
<protein>
    <submittedName>
        <fullName evidence="4">Helix-turn-helix domain-containing protein</fullName>
    </submittedName>
</protein>
<dbReference type="Pfam" id="PF13464">
    <property type="entry name" value="RodZ_C"/>
    <property type="match status" value="1"/>
</dbReference>
<dbReference type="CDD" id="cd00093">
    <property type="entry name" value="HTH_XRE"/>
    <property type="match status" value="1"/>
</dbReference>
<dbReference type="PANTHER" id="PTHR34475:SF1">
    <property type="entry name" value="CYTOSKELETON PROTEIN RODZ"/>
    <property type="match status" value="1"/>
</dbReference>
<dbReference type="EMBL" id="QNQT01000001">
    <property type="protein sequence ID" value="RDU38613.1"/>
    <property type="molecule type" value="Genomic_DNA"/>
</dbReference>
<feature type="domain" description="HTH cro/C1-type" evidence="3">
    <location>
        <begin position="8"/>
        <end position="68"/>
    </location>
</feature>
<dbReference type="SMART" id="SM00530">
    <property type="entry name" value="HTH_XRE"/>
    <property type="match status" value="1"/>
</dbReference>
<feature type="transmembrane region" description="Helical" evidence="2">
    <location>
        <begin position="111"/>
        <end position="128"/>
    </location>
</feature>
<dbReference type="InterPro" id="IPR050400">
    <property type="entry name" value="Bact_Cytoskel_RodZ"/>
</dbReference>
<dbReference type="Proteomes" id="UP000257144">
    <property type="component" value="Unassembled WGS sequence"/>
</dbReference>
<evidence type="ECO:0000313" key="4">
    <source>
        <dbReference type="EMBL" id="RDU38613.1"/>
    </source>
</evidence>
<proteinExistence type="predicted"/>